<evidence type="ECO:0000256" key="1">
    <source>
        <dbReference type="ARBA" id="ARBA00007374"/>
    </source>
</evidence>
<keyword evidence="3 4" id="KW-0418">Kinase</keyword>
<dbReference type="InterPro" id="IPR038286">
    <property type="entry name" value="IPK_sf"/>
</dbReference>
<keyword evidence="2 4" id="KW-0808">Transferase</keyword>
<dbReference type="PANTHER" id="PTHR12400">
    <property type="entry name" value="INOSITOL POLYPHOSPHATE KINASE"/>
    <property type="match status" value="1"/>
</dbReference>
<name>A0ABM1BZR8_LIMPO</name>
<proteinExistence type="inferred from homology"/>
<evidence type="ECO:0000313" key="6">
    <source>
        <dbReference type="RefSeq" id="XP_013791724.2"/>
    </source>
</evidence>
<dbReference type="EC" id="2.7.-.-" evidence="4"/>
<dbReference type="Pfam" id="PF03770">
    <property type="entry name" value="IPK"/>
    <property type="match status" value="1"/>
</dbReference>
<dbReference type="Gene3D" id="3.30.470.160">
    <property type="entry name" value="Inositol polyphosphate kinase"/>
    <property type="match status" value="1"/>
</dbReference>
<dbReference type="RefSeq" id="XP_013791724.2">
    <property type="nucleotide sequence ID" value="XM_013936270.2"/>
</dbReference>
<dbReference type="GeneID" id="106475594"/>
<dbReference type="Proteomes" id="UP000694941">
    <property type="component" value="Unplaced"/>
</dbReference>
<protein>
    <recommendedName>
        <fullName evidence="4">Kinase</fullName>
        <ecNumber evidence="4">2.7.-.-</ecNumber>
    </recommendedName>
</protein>
<evidence type="ECO:0000256" key="4">
    <source>
        <dbReference type="RuleBase" id="RU363090"/>
    </source>
</evidence>
<evidence type="ECO:0000313" key="5">
    <source>
        <dbReference type="Proteomes" id="UP000694941"/>
    </source>
</evidence>
<dbReference type="PANTHER" id="PTHR12400:SF97">
    <property type="entry name" value="KINASE"/>
    <property type="match status" value="1"/>
</dbReference>
<accession>A0ABM1BZR8</accession>
<dbReference type="SUPFAM" id="SSF56104">
    <property type="entry name" value="SAICAR synthase-like"/>
    <property type="match status" value="1"/>
</dbReference>
<sequence>MGDALRPFVPDFKGRVESDDGEIYLELQDLLADFEGPCVMDIKMGVRTYLEEELAKAREKSKLRKDMYEKMVHIDHEEPTEEEHRMKAITKPRYMVWRETISSTASLGFRIEGIKHGDGTSTKDFKTTKTKEQVAKAVRIFTNGYPGVLKMYLKRLEAILLALESSVFFASNELIGSSLLFVHDNHTASIWLIDFAKTHPAPVEMKLTHRDPWQVGNHEDGYLIGINSLIEIFMDLLKEKCG</sequence>
<organism evidence="5 6">
    <name type="scientific">Limulus polyphemus</name>
    <name type="common">Atlantic horseshoe crab</name>
    <dbReference type="NCBI Taxonomy" id="6850"/>
    <lineage>
        <taxon>Eukaryota</taxon>
        <taxon>Metazoa</taxon>
        <taxon>Ecdysozoa</taxon>
        <taxon>Arthropoda</taxon>
        <taxon>Chelicerata</taxon>
        <taxon>Merostomata</taxon>
        <taxon>Xiphosura</taxon>
        <taxon>Limulidae</taxon>
        <taxon>Limulus</taxon>
    </lineage>
</organism>
<reference evidence="6" key="1">
    <citation type="submission" date="2025-08" db="UniProtKB">
        <authorList>
            <consortium name="RefSeq"/>
        </authorList>
    </citation>
    <scope>IDENTIFICATION</scope>
    <source>
        <tissue evidence="6">Muscle</tissue>
    </source>
</reference>
<dbReference type="InterPro" id="IPR005522">
    <property type="entry name" value="IPK"/>
</dbReference>
<gene>
    <name evidence="6" type="primary">LOC106475594</name>
</gene>
<evidence type="ECO:0000256" key="3">
    <source>
        <dbReference type="ARBA" id="ARBA00022777"/>
    </source>
</evidence>
<evidence type="ECO:0000256" key="2">
    <source>
        <dbReference type="ARBA" id="ARBA00022679"/>
    </source>
</evidence>
<keyword evidence="5" id="KW-1185">Reference proteome</keyword>
<comment type="similarity">
    <text evidence="1 4">Belongs to the inositol phosphokinase (IPK) family.</text>
</comment>